<gene>
    <name evidence="5" type="ORF">EHS25_001110</name>
</gene>
<dbReference type="EMBL" id="RSCD01000010">
    <property type="protein sequence ID" value="RSH90505.1"/>
    <property type="molecule type" value="Genomic_DNA"/>
</dbReference>
<evidence type="ECO:0000313" key="5">
    <source>
        <dbReference type="EMBL" id="RSH90505.1"/>
    </source>
</evidence>
<dbReference type="STRING" id="1890683.A0A427YH76"/>
<dbReference type="CDD" id="cd00067">
    <property type="entry name" value="GAL4"/>
    <property type="match status" value="1"/>
</dbReference>
<evidence type="ECO:0000313" key="6">
    <source>
        <dbReference type="Proteomes" id="UP000279259"/>
    </source>
</evidence>
<feature type="compositionally biased region" description="Low complexity" evidence="3">
    <location>
        <begin position="193"/>
        <end position="206"/>
    </location>
</feature>
<keyword evidence="6" id="KW-1185">Reference proteome</keyword>
<evidence type="ECO:0000259" key="4">
    <source>
        <dbReference type="SMART" id="SM00066"/>
    </source>
</evidence>
<feature type="region of interest" description="Disordered" evidence="3">
    <location>
        <begin position="180"/>
        <end position="206"/>
    </location>
</feature>
<name>A0A427YH76_9TREE</name>
<dbReference type="GO" id="GO:0000976">
    <property type="term" value="F:transcription cis-regulatory region binding"/>
    <property type="evidence" value="ECO:0007669"/>
    <property type="project" value="TreeGrafter"/>
</dbReference>
<dbReference type="AlphaFoldDB" id="A0A427YH76"/>
<comment type="caution">
    <text evidence="5">The sequence shown here is derived from an EMBL/GenBank/DDBJ whole genome shotgun (WGS) entry which is preliminary data.</text>
</comment>
<comment type="subcellular location">
    <subcellularLocation>
        <location evidence="1">Nucleus</location>
    </subcellularLocation>
</comment>
<dbReference type="PANTHER" id="PTHR37534">
    <property type="entry name" value="TRANSCRIPTIONAL ACTIVATOR PROTEIN UGA3"/>
    <property type="match status" value="1"/>
</dbReference>
<evidence type="ECO:0000256" key="1">
    <source>
        <dbReference type="ARBA" id="ARBA00004123"/>
    </source>
</evidence>
<feature type="domain" description="Zn(2)-C6 fungal-type" evidence="4">
    <location>
        <begin position="63"/>
        <end position="110"/>
    </location>
</feature>
<dbReference type="InterPro" id="IPR021858">
    <property type="entry name" value="Fun_TF"/>
</dbReference>
<feature type="compositionally biased region" description="Pro residues" evidence="3">
    <location>
        <begin position="180"/>
        <end position="192"/>
    </location>
</feature>
<accession>A0A427YH76</accession>
<dbReference type="SUPFAM" id="SSF57701">
    <property type="entry name" value="Zn2/Cys6 DNA-binding domain"/>
    <property type="match status" value="1"/>
</dbReference>
<dbReference type="GO" id="GO:0045944">
    <property type="term" value="P:positive regulation of transcription by RNA polymerase II"/>
    <property type="evidence" value="ECO:0007669"/>
    <property type="project" value="TreeGrafter"/>
</dbReference>
<dbReference type="InterPro" id="IPR001138">
    <property type="entry name" value="Zn2Cys6_DnaBD"/>
</dbReference>
<dbReference type="GO" id="GO:0008270">
    <property type="term" value="F:zinc ion binding"/>
    <property type="evidence" value="ECO:0007669"/>
    <property type="project" value="InterPro"/>
</dbReference>
<dbReference type="InterPro" id="IPR036864">
    <property type="entry name" value="Zn2-C6_fun-type_DNA-bd_sf"/>
</dbReference>
<organism evidence="5 6">
    <name type="scientific">Saitozyma podzolica</name>
    <dbReference type="NCBI Taxonomy" id="1890683"/>
    <lineage>
        <taxon>Eukaryota</taxon>
        <taxon>Fungi</taxon>
        <taxon>Dikarya</taxon>
        <taxon>Basidiomycota</taxon>
        <taxon>Agaricomycotina</taxon>
        <taxon>Tremellomycetes</taxon>
        <taxon>Tremellales</taxon>
        <taxon>Trimorphomycetaceae</taxon>
        <taxon>Saitozyma</taxon>
    </lineage>
</organism>
<dbReference type="OrthoDB" id="5419315at2759"/>
<proteinExistence type="predicted"/>
<protein>
    <recommendedName>
        <fullName evidence="4">Zn(2)-C6 fungal-type domain-containing protein</fullName>
    </recommendedName>
</protein>
<dbReference type="GO" id="GO:0005634">
    <property type="term" value="C:nucleus"/>
    <property type="evidence" value="ECO:0007669"/>
    <property type="project" value="UniProtKB-SubCell"/>
</dbReference>
<feature type="compositionally biased region" description="Low complexity" evidence="3">
    <location>
        <begin position="1"/>
        <end position="11"/>
    </location>
</feature>
<dbReference type="GO" id="GO:0000981">
    <property type="term" value="F:DNA-binding transcription factor activity, RNA polymerase II-specific"/>
    <property type="evidence" value="ECO:0007669"/>
    <property type="project" value="InterPro"/>
</dbReference>
<dbReference type="SMART" id="SM00066">
    <property type="entry name" value="GAL4"/>
    <property type="match status" value="1"/>
</dbReference>
<dbReference type="Proteomes" id="UP000279259">
    <property type="component" value="Unassembled WGS sequence"/>
</dbReference>
<dbReference type="Pfam" id="PF11951">
    <property type="entry name" value="Fungal_trans_2"/>
    <property type="match status" value="1"/>
</dbReference>
<keyword evidence="2" id="KW-0539">Nucleus</keyword>
<sequence>MANDQTLTPTRTPQPPQPASSAPLPLHTVSSPREGMAVSVPQPRDSLGGLGQRRQRRKGEPLKRSKTGCATCKRRGKKCDETWSTSGSCERCAMGGWDCAGPSVPTKLARKPRRSTASDSRQDSASPIQKSPTPLADEYPEVRVVPVDLDVDVGGDVNGDVNTGHLVDLAVQLDTTLPIPPALQPPLPPLPLSTPSTSTSTSSIPSYNPGSTIADPQPTPFSVGSLFQQIPLPPQPLWDWPVASAAGPSAYLTTTPNGSLAIDSTPMLWSTDSTETTKLWDDIDMLFNPGTDAHFATSLEPQPALSSGSRVLLLSGDKPMRRGVSLAEIYARVVESWLVGLPGPTRDFARARILAMNDNNTVLRAVRYAVAAAYIFLFASDPSGGPTEGSARDTIPKLVELACMGAGIVENGTTGAAGLSHTAEGNVGSANANANVNVNANGHVNGNGNGNGNAFRKIRLYVDHVSTPFAADLDSTKWTEDAVQELRTVVLTERSQLSDYLMAVIDLQLVEFIRGGAAPSYNMLALGDRLVRSVFREAQPPLYLSHLNTSDTFSLRLYALSDVSRCLVQRGRKTIFNLRRDPIMPGTATATNPGDEPWAHGAYLGLPDAIVVLLADIANLCADMPTNPAATVKARADAIEAELRAWSPAGMFGGPAMVPVDPTTLVARTIAGSLWSLCALVVLYQSVHRVGGLHPVLRHARSEMLSLLDSIVRLPNHGDLYGFLALPAFLSATLSVSDSDRKRAMTHMTRPGPERVWLDNIALVEKLWEETDQTGQLAEWHDKMTREGLSVAFF</sequence>
<feature type="compositionally biased region" description="Polar residues" evidence="3">
    <location>
        <begin position="115"/>
        <end position="132"/>
    </location>
</feature>
<reference evidence="5 6" key="1">
    <citation type="submission" date="2018-11" db="EMBL/GenBank/DDBJ databases">
        <title>Genome sequence of Saitozyma podzolica DSM 27192.</title>
        <authorList>
            <person name="Aliyu H."/>
            <person name="Gorte O."/>
            <person name="Ochsenreither K."/>
        </authorList>
    </citation>
    <scope>NUCLEOTIDE SEQUENCE [LARGE SCALE GENOMIC DNA]</scope>
    <source>
        <strain evidence="5 6">DSM 27192</strain>
    </source>
</reference>
<feature type="region of interest" description="Disordered" evidence="3">
    <location>
        <begin position="1"/>
        <end position="71"/>
    </location>
</feature>
<dbReference type="PANTHER" id="PTHR37534:SF7">
    <property type="entry name" value="TRANSCRIPTIONAL ACTIVATOR PROTEIN UGA3"/>
    <property type="match status" value="1"/>
</dbReference>
<evidence type="ECO:0000256" key="3">
    <source>
        <dbReference type="SAM" id="MobiDB-lite"/>
    </source>
</evidence>
<feature type="region of interest" description="Disordered" evidence="3">
    <location>
        <begin position="100"/>
        <end position="139"/>
    </location>
</feature>
<evidence type="ECO:0000256" key="2">
    <source>
        <dbReference type="ARBA" id="ARBA00023242"/>
    </source>
</evidence>